<evidence type="ECO:0000313" key="1">
    <source>
        <dbReference type="EMBL" id="AMO67325.1"/>
    </source>
</evidence>
<reference evidence="1 2" key="1">
    <citation type="submission" date="2015-12" db="EMBL/GenBank/DDBJ databases">
        <authorList>
            <person name="Shamseldin A."/>
            <person name="Moawad H."/>
            <person name="Abd El-Rahim W.M."/>
            <person name="Sadowsky M.J."/>
        </authorList>
    </citation>
    <scope>NUCLEOTIDE SEQUENCE [LARGE SCALE GENOMIC DNA]</scope>
    <source>
        <strain evidence="1 2">SM2</strain>
    </source>
</reference>
<proteinExistence type="predicted"/>
<dbReference type="AlphaFoldDB" id="A0A127M264"/>
<sequence>MTNETNDTNFIALLTLGDMRLLNIKVPEHLADDPDDAVLGLPRSAALILAERILNIWKVPQGDIAVFLADIADEALSNLLVIYQLLQVLFPRNEPSKYVHTNNKNYDDRTTWQAIRDGESLKVRKYLEHKSLGGGW</sequence>
<name>A0A127M264_9GAMM</name>
<dbReference type="EMBL" id="CP014544">
    <property type="protein sequence ID" value="AMO67325.1"/>
    <property type="molecule type" value="Genomic_DNA"/>
</dbReference>
<dbReference type="KEGG" id="zal:AZF00_02970"/>
<accession>A0A127M264</accession>
<dbReference type="RefSeq" id="WP_008248015.1">
    <property type="nucleotide sequence ID" value="NZ_CP014544.1"/>
</dbReference>
<dbReference type="STRING" id="1470434.AZF00_02970"/>
<protein>
    <submittedName>
        <fullName evidence="1">Uncharacterized protein</fullName>
    </submittedName>
</protein>
<gene>
    <name evidence="1" type="ORF">AZF00_02970</name>
</gene>
<organism evidence="1 2">
    <name type="scientific">Zhongshania aliphaticivorans</name>
    <dbReference type="NCBI Taxonomy" id="1470434"/>
    <lineage>
        <taxon>Bacteria</taxon>
        <taxon>Pseudomonadati</taxon>
        <taxon>Pseudomonadota</taxon>
        <taxon>Gammaproteobacteria</taxon>
        <taxon>Cellvibrionales</taxon>
        <taxon>Spongiibacteraceae</taxon>
        <taxon>Zhongshania</taxon>
    </lineage>
</organism>
<evidence type="ECO:0000313" key="2">
    <source>
        <dbReference type="Proteomes" id="UP000074119"/>
    </source>
</evidence>
<dbReference type="Proteomes" id="UP000074119">
    <property type="component" value="Chromosome"/>
</dbReference>